<protein>
    <submittedName>
        <fullName evidence="8">Starch-binding associating with outer membrane</fullName>
    </submittedName>
</protein>
<keyword evidence="9" id="KW-1185">Reference proteome</keyword>
<evidence type="ECO:0000256" key="2">
    <source>
        <dbReference type="ARBA" id="ARBA00006275"/>
    </source>
</evidence>
<dbReference type="RefSeq" id="WP_084237295.1">
    <property type="nucleotide sequence ID" value="NZ_FWXT01000001.1"/>
</dbReference>
<dbReference type="Gene3D" id="1.25.40.390">
    <property type="match status" value="1"/>
</dbReference>
<keyword evidence="5" id="KW-0998">Cell outer membrane</keyword>
<dbReference type="SUPFAM" id="SSF48452">
    <property type="entry name" value="TPR-like"/>
    <property type="match status" value="1"/>
</dbReference>
<proteinExistence type="inferred from homology"/>
<evidence type="ECO:0000256" key="5">
    <source>
        <dbReference type="ARBA" id="ARBA00023237"/>
    </source>
</evidence>
<evidence type="ECO:0000259" key="7">
    <source>
        <dbReference type="Pfam" id="PF14322"/>
    </source>
</evidence>
<comment type="similarity">
    <text evidence="2">Belongs to the SusD family.</text>
</comment>
<dbReference type="AlphaFoldDB" id="A0A1W1ZWI7"/>
<evidence type="ECO:0000256" key="1">
    <source>
        <dbReference type="ARBA" id="ARBA00004442"/>
    </source>
</evidence>
<evidence type="ECO:0000313" key="8">
    <source>
        <dbReference type="EMBL" id="SMC52491.1"/>
    </source>
</evidence>
<evidence type="ECO:0000256" key="3">
    <source>
        <dbReference type="ARBA" id="ARBA00022729"/>
    </source>
</evidence>
<dbReference type="STRING" id="151894.SAMN04488524_1015"/>
<dbReference type="EMBL" id="FWXT01000001">
    <property type="protein sequence ID" value="SMC52491.1"/>
    <property type="molecule type" value="Genomic_DNA"/>
</dbReference>
<sequence length="539" mass="61185">MKRHIYIAIIGITILSSGCKDYLDTEPYSFNTVENLYKTPQDAEIGLTGCYSILNATNVQGTGFGESFTVKMPIMLNAGTDELVTQDGFTDPNYAPFGTAEVSSQNETIRNNWFFLFAGINRCNYLLENIEKANVPSPRRQEIIGEARFLRGLLYFYLATFYGGVPVYEASQQDPKAQRSKLESVYQLILADFNNAYQNLPNRAGIEGRANKWSAAGYLAKVYTYLGSCNENAVGKSLNYPLNSFDWVNKTEMYANAKSITDEIIAESGYELTKNYSYLFRETTKSQLAEESLFSIQSKTNSANGNYNLWLFWQIPIGSSVAGGGYGWFRPTGELFFKYNNADERRKNNLTLYVDPQGQKENIEGINYFIPLPCTDPLNGNYCVGKFRYRDPISKSISNGTAWSDADVPLLRFADILLLNAEAKYYTGDEAGARSRLKEVRYRSNPTAIDVLTTAYLKANFIDELLDERSRELCFEGWRRIDLIRFGKYESAINSLTDYLGSWNRIVPLLKSNVKPYKIWFPIPKTEIELSPIDQNPKY</sequence>
<dbReference type="Pfam" id="PF07980">
    <property type="entry name" value="SusD_RagB"/>
    <property type="match status" value="1"/>
</dbReference>
<evidence type="ECO:0000259" key="6">
    <source>
        <dbReference type="Pfam" id="PF07980"/>
    </source>
</evidence>
<keyword evidence="3" id="KW-0732">Signal</keyword>
<dbReference type="InterPro" id="IPR012944">
    <property type="entry name" value="SusD_RagB_dom"/>
</dbReference>
<dbReference type="Pfam" id="PF14322">
    <property type="entry name" value="SusD-like_3"/>
    <property type="match status" value="1"/>
</dbReference>
<feature type="domain" description="SusD-like N-terminal" evidence="7">
    <location>
        <begin position="90"/>
        <end position="223"/>
    </location>
</feature>
<accession>A0A1W1ZWI7</accession>
<dbReference type="GO" id="GO:0009279">
    <property type="term" value="C:cell outer membrane"/>
    <property type="evidence" value="ECO:0007669"/>
    <property type="project" value="UniProtKB-SubCell"/>
</dbReference>
<dbReference type="Proteomes" id="UP000192756">
    <property type="component" value="Unassembled WGS sequence"/>
</dbReference>
<organism evidence="8 9">
    <name type="scientific">Pedobacter africanus</name>
    <dbReference type="NCBI Taxonomy" id="151894"/>
    <lineage>
        <taxon>Bacteria</taxon>
        <taxon>Pseudomonadati</taxon>
        <taxon>Bacteroidota</taxon>
        <taxon>Sphingobacteriia</taxon>
        <taxon>Sphingobacteriales</taxon>
        <taxon>Sphingobacteriaceae</taxon>
        <taxon>Pedobacter</taxon>
    </lineage>
</organism>
<dbReference type="InterPro" id="IPR033985">
    <property type="entry name" value="SusD-like_N"/>
</dbReference>
<dbReference type="PROSITE" id="PS51257">
    <property type="entry name" value="PROKAR_LIPOPROTEIN"/>
    <property type="match status" value="1"/>
</dbReference>
<name>A0A1W1ZWI7_9SPHI</name>
<keyword evidence="4" id="KW-0472">Membrane</keyword>
<evidence type="ECO:0000313" key="9">
    <source>
        <dbReference type="Proteomes" id="UP000192756"/>
    </source>
</evidence>
<dbReference type="OrthoDB" id="5694214at2"/>
<dbReference type="InterPro" id="IPR011990">
    <property type="entry name" value="TPR-like_helical_dom_sf"/>
</dbReference>
<gene>
    <name evidence="8" type="ORF">SAMN04488524_1015</name>
</gene>
<evidence type="ECO:0000256" key="4">
    <source>
        <dbReference type="ARBA" id="ARBA00023136"/>
    </source>
</evidence>
<feature type="domain" description="RagB/SusD" evidence="6">
    <location>
        <begin position="338"/>
        <end position="539"/>
    </location>
</feature>
<dbReference type="CDD" id="cd08977">
    <property type="entry name" value="SusD"/>
    <property type="match status" value="1"/>
</dbReference>
<reference evidence="9" key="1">
    <citation type="submission" date="2017-04" db="EMBL/GenBank/DDBJ databases">
        <authorList>
            <person name="Varghese N."/>
            <person name="Submissions S."/>
        </authorList>
    </citation>
    <scope>NUCLEOTIDE SEQUENCE [LARGE SCALE GENOMIC DNA]</scope>
    <source>
        <strain evidence="9">DSM 12126</strain>
    </source>
</reference>
<comment type="subcellular location">
    <subcellularLocation>
        <location evidence="1">Cell outer membrane</location>
    </subcellularLocation>
</comment>